<name>A0A061QQJ1_9CHLO</name>
<dbReference type="InterPro" id="IPR036457">
    <property type="entry name" value="PPM-type-like_dom_sf"/>
</dbReference>
<dbReference type="Gene3D" id="3.60.40.10">
    <property type="entry name" value="PPM-type phosphatase domain"/>
    <property type="match status" value="1"/>
</dbReference>
<dbReference type="EMBL" id="GBEZ01025066">
    <property type="protein sequence ID" value="JAC61983.1"/>
    <property type="molecule type" value="Transcribed_RNA"/>
</dbReference>
<dbReference type="SUPFAM" id="SSF81606">
    <property type="entry name" value="PP2C-like"/>
    <property type="match status" value="1"/>
</dbReference>
<gene>
    <name evidence="2" type="ORF">TSPGSL018_24619</name>
</gene>
<evidence type="ECO:0000313" key="2">
    <source>
        <dbReference type="EMBL" id="JAC61983.1"/>
    </source>
</evidence>
<dbReference type="GO" id="GO:0004722">
    <property type="term" value="F:protein serine/threonine phosphatase activity"/>
    <property type="evidence" value="ECO:0007669"/>
    <property type="project" value="InterPro"/>
</dbReference>
<dbReference type="CDD" id="cd00143">
    <property type="entry name" value="PP2Cc"/>
    <property type="match status" value="1"/>
</dbReference>
<sequence length="321" mass="34780">MRVQDYGSCSLPGTRYGSLNQDFCFVETVEGQLVKAYISAVLDGHGMLGEKCAKKAGRSICSSFRQLYQEQGCLKLREVQESLILAFEEAHKKGQSLYSKPPSSYEYPKGSAACELYELSKVKGAWHYVCNQGATPLEFGTTCTACLLSGDELAVAHVGDSAAVLGFVDDENEDYAAERVTRSHTWTDRGEAGRVQGMRGVTVTEDGYLRVLEGQWQGQEIATSRALGHHMLSNYGVIPTPEVEVLQLEPRHCCLIMASDGVWDHFSADEAVRAVMDSVDNGSNAQGAAEELASRAVELAKDSNGSGSADNTTAVVFLMHS</sequence>
<dbReference type="AlphaFoldDB" id="A0A061QQJ1"/>
<protein>
    <submittedName>
        <fullName evidence="2">Protein phosphatase</fullName>
    </submittedName>
</protein>
<dbReference type="InterPro" id="IPR001932">
    <property type="entry name" value="PPM-type_phosphatase-like_dom"/>
</dbReference>
<feature type="domain" description="PPM-type phosphatase" evidence="1">
    <location>
        <begin position="5"/>
        <end position="319"/>
    </location>
</feature>
<accession>A0A061QQJ1</accession>
<evidence type="ECO:0000259" key="1">
    <source>
        <dbReference type="PROSITE" id="PS51746"/>
    </source>
</evidence>
<dbReference type="SMART" id="SM00332">
    <property type="entry name" value="PP2Cc"/>
    <property type="match status" value="1"/>
</dbReference>
<dbReference type="InterPro" id="IPR015655">
    <property type="entry name" value="PP2C"/>
</dbReference>
<proteinExistence type="predicted"/>
<dbReference type="PROSITE" id="PS51746">
    <property type="entry name" value="PPM_2"/>
    <property type="match status" value="1"/>
</dbReference>
<reference evidence="2" key="1">
    <citation type="submission" date="2014-05" db="EMBL/GenBank/DDBJ databases">
        <title>The transcriptome of the halophilic microalga Tetraselmis sp. GSL018 isolated from the Great Salt Lake, Utah.</title>
        <authorList>
            <person name="Jinkerson R.E."/>
            <person name="D'Adamo S."/>
            <person name="Posewitz M.C."/>
        </authorList>
    </citation>
    <scope>NUCLEOTIDE SEQUENCE</scope>
    <source>
        <strain evidence="2">GSL018</strain>
    </source>
</reference>
<organism evidence="2">
    <name type="scientific">Tetraselmis sp. GSL018</name>
    <dbReference type="NCBI Taxonomy" id="582737"/>
    <lineage>
        <taxon>Eukaryota</taxon>
        <taxon>Viridiplantae</taxon>
        <taxon>Chlorophyta</taxon>
        <taxon>core chlorophytes</taxon>
        <taxon>Chlorodendrophyceae</taxon>
        <taxon>Chlorodendrales</taxon>
        <taxon>Chlorodendraceae</taxon>
        <taxon>Tetraselmis</taxon>
    </lineage>
</organism>
<dbReference type="PANTHER" id="PTHR47992">
    <property type="entry name" value="PROTEIN PHOSPHATASE"/>
    <property type="match status" value="1"/>
</dbReference>
<dbReference type="Pfam" id="PF00481">
    <property type="entry name" value="PP2C"/>
    <property type="match status" value="1"/>
</dbReference>